<evidence type="ECO:0000256" key="1">
    <source>
        <dbReference type="ARBA" id="ARBA00009013"/>
    </source>
</evidence>
<keyword evidence="5" id="KW-1185">Reference proteome</keyword>
<protein>
    <recommendedName>
        <fullName evidence="2">Anti-sigma factor antagonist</fullName>
    </recommendedName>
</protein>
<proteinExistence type="inferred from homology"/>
<dbReference type="Pfam" id="PF01740">
    <property type="entry name" value="STAS"/>
    <property type="match status" value="1"/>
</dbReference>
<dbReference type="Gene3D" id="3.30.750.24">
    <property type="entry name" value="STAS domain"/>
    <property type="match status" value="1"/>
</dbReference>
<evidence type="ECO:0000313" key="4">
    <source>
        <dbReference type="EMBL" id="MFC7326524.1"/>
    </source>
</evidence>
<dbReference type="EMBL" id="JBHTBH010000001">
    <property type="protein sequence ID" value="MFC7326524.1"/>
    <property type="molecule type" value="Genomic_DNA"/>
</dbReference>
<dbReference type="CDD" id="cd07043">
    <property type="entry name" value="STAS_anti-anti-sigma_factors"/>
    <property type="match status" value="1"/>
</dbReference>
<sequence length="116" mass="12430">MRSDIVVRTDGEVVMVTPTGELDAVTSPDLAAVLDDVLGAADPCRGVVIDFSGVRFCDSRCIGVLVASYRQARDRGIGLAVAAPQRTVHRLFTIAGIDQFLTIEDDVQRAMKLVLA</sequence>
<dbReference type="PANTHER" id="PTHR33495:SF2">
    <property type="entry name" value="ANTI-SIGMA FACTOR ANTAGONIST TM_1081-RELATED"/>
    <property type="match status" value="1"/>
</dbReference>
<organism evidence="4 5">
    <name type="scientific">Marinactinospora rubrisoli</name>
    <dbReference type="NCBI Taxonomy" id="2715399"/>
    <lineage>
        <taxon>Bacteria</taxon>
        <taxon>Bacillati</taxon>
        <taxon>Actinomycetota</taxon>
        <taxon>Actinomycetes</taxon>
        <taxon>Streptosporangiales</taxon>
        <taxon>Nocardiopsidaceae</taxon>
        <taxon>Marinactinospora</taxon>
    </lineage>
</organism>
<dbReference type="InterPro" id="IPR002645">
    <property type="entry name" value="STAS_dom"/>
</dbReference>
<dbReference type="PROSITE" id="PS50801">
    <property type="entry name" value="STAS"/>
    <property type="match status" value="1"/>
</dbReference>
<dbReference type="RefSeq" id="WP_379868318.1">
    <property type="nucleotide sequence ID" value="NZ_JBHTBH010000001.1"/>
</dbReference>
<accession>A0ABW2KBF3</accession>
<dbReference type="SUPFAM" id="SSF52091">
    <property type="entry name" value="SpoIIaa-like"/>
    <property type="match status" value="1"/>
</dbReference>
<dbReference type="PANTHER" id="PTHR33495">
    <property type="entry name" value="ANTI-SIGMA FACTOR ANTAGONIST TM_1081-RELATED-RELATED"/>
    <property type="match status" value="1"/>
</dbReference>
<name>A0ABW2KBF3_9ACTN</name>
<evidence type="ECO:0000259" key="3">
    <source>
        <dbReference type="PROSITE" id="PS50801"/>
    </source>
</evidence>
<dbReference type="NCBIfam" id="TIGR00377">
    <property type="entry name" value="ant_ant_sig"/>
    <property type="match status" value="1"/>
</dbReference>
<comment type="similarity">
    <text evidence="1 2">Belongs to the anti-sigma-factor antagonist family.</text>
</comment>
<gene>
    <name evidence="4" type="ORF">ACFQRF_02115</name>
</gene>
<evidence type="ECO:0000256" key="2">
    <source>
        <dbReference type="RuleBase" id="RU003749"/>
    </source>
</evidence>
<dbReference type="InterPro" id="IPR003658">
    <property type="entry name" value="Anti-sigma_ant"/>
</dbReference>
<comment type="caution">
    <text evidence="4">The sequence shown here is derived from an EMBL/GenBank/DDBJ whole genome shotgun (WGS) entry which is preliminary data.</text>
</comment>
<dbReference type="InterPro" id="IPR036513">
    <property type="entry name" value="STAS_dom_sf"/>
</dbReference>
<reference evidence="5" key="1">
    <citation type="journal article" date="2019" name="Int. J. Syst. Evol. Microbiol.">
        <title>The Global Catalogue of Microorganisms (GCM) 10K type strain sequencing project: providing services to taxonomists for standard genome sequencing and annotation.</title>
        <authorList>
            <consortium name="The Broad Institute Genomics Platform"/>
            <consortium name="The Broad Institute Genome Sequencing Center for Infectious Disease"/>
            <person name="Wu L."/>
            <person name="Ma J."/>
        </authorList>
    </citation>
    <scope>NUCLEOTIDE SEQUENCE [LARGE SCALE GENOMIC DNA]</scope>
    <source>
        <strain evidence="5">CGMCC 4.7382</strain>
    </source>
</reference>
<feature type="domain" description="STAS" evidence="3">
    <location>
        <begin position="3"/>
        <end position="114"/>
    </location>
</feature>
<dbReference type="Proteomes" id="UP001596540">
    <property type="component" value="Unassembled WGS sequence"/>
</dbReference>
<evidence type="ECO:0000313" key="5">
    <source>
        <dbReference type="Proteomes" id="UP001596540"/>
    </source>
</evidence>